<sequence>MSLASSPPSSPLPSPGGSAAAPPYSSEAPSSLPAPSLVGQPSTSTCSSSTGSSSA</sequence>
<dbReference type="AlphaFoldDB" id="A0A0A9EP77"/>
<reference evidence="2" key="1">
    <citation type="submission" date="2014-09" db="EMBL/GenBank/DDBJ databases">
        <authorList>
            <person name="Magalhaes I.L.F."/>
            <person name="Oliveira U."/>
            <person name="Santos F.R."/>
            <person name="Vidigal T.H.D.A."/>
            <person name="Brescovit A.D."/>
            <person name="Santos A.J."/>
        </authorList>
    </citation>
    <scope>NUCLEOTIDE SEQUENCE</scope>
    <source>
        <tissue evidence="2">Shoot tissue taken approximately 20 cm above the soil surface</tissue>
    </source>
</reference>
<reference evidence="2" key="2">
    <citation type="journal article" date="2015" name="Data Brief">
        <title>Shoot transcriptome of the giant reed, Arundo donax.</title>
        <authorList>
            <person name="Barrero R.A."/>
            <person name="Guerrero F.D."/>
            <person name="Moolhuijzen P."/>
            <person name="Goolsby J.A."/>
            <person name="Tidwell J."/>
            <person name="Bellgard S.E."/>
            <person name="Bellgard M.I."/>
        </authorList>
    </citation>
    <scope>NUCLEOTIDE SEQUENCE</scope>
    <source>
        <tissue evidence="2">Shoot tissue taken approximately 20 cm above the soil surface</tissue>
    </source>
</reference>
<evidence type="ECO:0000313" key="2">
    <source>
        <dbReference type="EMBL" id="JAD97847.1"/>
    </source>
</evidence>
<name>A0A0A9EP77_ARUDO</name>
<dbReference type="EMBL" id="GBRH01200048">
    <property type="protein sequence ID" value="JAD97847.1"/>
    <property type="molecule type" value="Transcribed_RNA"/>
</dbReference>
<feature type="compositionally biased region" description="Low complexity" evidence="1">
    <location>
        <begin position="15"/>
        <end position="55"/>
    </location>
</feature>
<evidence type="ECO:0000256" key="1">
    <source>
        <dbReference type="SAM" id="MobiDB-lite"/>
    </source>
</evidence>
<feature type="region of interest" description="Disordered" evidence="1">
    <location>
        <begin position="1"/>
        <end position="55"/>
    </location>
</feature>
<proteinExistence type="predicted"/>
<protein>
    <submittedName>
        <fullName evidence="2">Uncharacterized protein</fullName>
    </submittedName>
</protein>
<accession>A0A0A9EP77</accession>
<organism evidence="2">
    <name type="scientific">Arundo donax</name>
    <name type="common">Giant reed</name>
    <name type="synonym">Donax arundinaceus</name>
    <dbReference type="NCBI Taxonomy" id="35708"/>
    <lineage>
        <taxon>Eukaryota</taxon>
        <taxon>Viridiplantae</taxon>
        <taxon>Streptophyta</taxon>
        <taxon>Embryophyta</taxon>
        <taxon>Tracheophyta</taxon>
        <taxon>Spermatophyta</taxon>
        <taxon>Magnoliopsida</taxon>
        <taxon>Liliopsida</taxon>
        <taxon>Poales</taxon>
        <taxon>Poaceae</taxon>
        <taxon>PACMAD clade</taxon>
        <taxon>Arundinoideae</taxon>
        <taxon>Arundineae</taxon>
        <taxon>Arundo</taxon>
    </lineage>
</organism>